<evidence type="ECO:0000313" key="2">
    <source>
        <dbReference type="EMBL" id="SHE28581.1"/>
    </source>
</evidence>
<dbReference type="PROSITE" id="PS50943">
    <property type="entry name" value="HTH_CROC1"/>
    <property type="match status" value="1"/>
</dbReference>
<dbReference type="AlphaFoldDB" id="A0A1M4S8R1"/>
<accession>A0A1M4S8R1</accession>
<dbReference type="GO" id="GO:0003677">
    <property type="term" value="F:DNA binding"/>
    <property type="evidence" value="ECO:0007669"/>
    <property type="project" value="InterPro"/>
</dbReference>
<evidence type="ECO:0000313" key="3">
    <source>
        <dbReference type="Proteomes" id="UP000184368"/>
    </source>
</evidence>
<dbReference type="STRING" id="1302690.BUE76_22960"/>
<gene>
    <name evidence="2" type="ORF">SAMN05444008_10120</name>
</gene>
<dbReference type="EMBL" id="FQUO01000001">
    <property type="protein sequence ID" value="SHE28581.1"/>
    <property type="molecule type" value="Genomic_DNA"/>
</dbReference>
<dbReference type="OrthoDB" id="9785949at2"/>
<dbReference type="CDD" id="cd00093">
    <property type="entry name" value="HTH_XRE"/>
    <property type="match status" value="1"/>
</dbReference>
<dbReference type="InterPro" id="IPR013435">
    <property type="entry name" value="Mobile_mystery_prot_A"/>
</dbReference>
<proteinExistence type="predicted"/>
<keyword evidence="3" id="KW-1185">Reference proteome</keyword>
<feature type="domain" description="HTH cro/C1-type" evidence="1">
    <location>
        <begin position="32"/>
        <end position="89"/>
    </location>
</feature>
<dbReference type="InterPro" id="IPR001387">
    <property type="entry name" value="Cro/C1-type_HTH"/>
</dbReference>
<organism evidence="2 3">
    <name type="scientific">Cnuella takakiae</name>
    <dbReference type="NCBI Taxonomy" id="1302690"/>
    <lineage>
        <taxon>Bacteria</taxon>
        <taxon>Pseudomonadati</taxon>
        <taxon>Bacteroidota</taxon>
        <taxon>Chitinophagia</taxon>
        <taxon>Chitinophagales</taxon>
        <taxon>Chitinophagaceae</taxon>
        <taxon>Cnuella</taxon>
    </lineage>
</organism>
<dbReference type="Proteomes" id="UP000184368">
    <property type="component" value="Unassembled WGS sequence"/>
</dbReference>
<evidence type="ECO:0000259" key="1">
    <source>
        <dbReference type="PROSITE" id="PS50943"/>
    </source>
</evidence>
<dbReference type="SMART" id="SM00530">
    <property type="entry name" value="HTH_XRE"/>
    <property type="match status" value="1"/>
</dbReference>
<dbReference type="SUPFAM" id="SSF47413">
    <property type="entry name" value="lambda repressor-like DNA-binding domains"/>
    <property type="match status" value="1"/>
</dbReference>
<sequence>MGQKALQFKQLSNKMLAFASLQKVAVPPTGWLKAVRLALGMSSQQVANKLSVTRQGVQDMERREKEGAITIKALREVANALDMQLVYGFVPKDGSLDALVDRKAKELAKQIVLRTSNTMKLEDQENSQERIKKAIEERASAIKSEMPKALWN</sequence>
<dbReference type="Gene3D" id="1.10.260.40">
    <property type="entry name" value="lambda repressor-like DNA-binding domains"/>
    <property type="match status" value="1"/>
</dbReference>
<name>A0A1M4S8R1_9BACT</name>
<protein>
    <submittedName>
        <fullName evidence="2">Transcriptional regulator, XRE family</fullName>
    </submittedName>
</protein>
<dbReference type="NCBIfam" id="TIGR02612">
    <property type="entry name" value="mob_myst_A"/>
    <property type="match status" value="1"/>
</dbReference>
<dbReference type="InterPro" id="IPR010982">
    <property type="entry name" value="Lambda_DNA-bd_dom_sf"/>
</dbReference>
<reference evidence="2 3" key="1">
    <citation type="submission" date="2016-11" db="EMBL/GenBank/DDBJ databases">
        <authorList>
            <person name="Jaros S."/>
            <person name="Januszkiewicz K."/>
            <person name="Wedrychowicz H."/>
        </authorList>
    </citation>
    <scope>NUCLEOTIDE SEQUENCE [LARGE SCALE GENOMIC DNA]</scope>
    <source>
        <strain evidence="2 3">DSM 26897</strain>
    </source>
</reference>
<dbReference type="Pfam" id="PF01381">
    <property type="entry name" value="HTH_3"/>
    <property type="match status" value="1"/>
</dbReference>
<dbReference type="RefSeq" id="WP_073038832.1">
    <property type="nucleotide sequence ID" value="NZ_FQUO01000001.1"/>
</dbReference>